<dbReference type="OrthoDB" id="359154at2759"/>
<evidence type="ECO:0000256" key="1">
    <source>
        <dbReference type="ARBA" id="ARBA00010618"/>
    </source>
</evidence>
<dbReference type="AlphaFoldDB" id="A0A433DJP7"/>
<comment type="similarity">
    <text evidence="1">Belongs to the universal ribosomal protein uL24 family.</text>
</comment>
<reference evidence="5 6" key="1">
    <citation type="journal article" date="2018" name="New Phytol.">
        <title>Phylogenomics of Endogonaceae and evolution of mycorrhizas within Mucoromycota.</title>
        <authorList>
            <person name="Chang Y."/>
            <person name="Desiro A."/>
            <person name="Na H."/>
            <person name="Sandor L."/>
            <person name="Lipzen A."/>
            <person name="Clum A."/>
            <person name="Barry K."/>
            <person name="Grigoriev I.V."/>
            <person name="Martin F.M."/>
            <person name="Stajich J.E."/>
            <person name="Smith M.E."/>
            <person name="Bonito G."/>
            <person name="Spatafora J.W."/>
        </authorList>
    </citation>
    <scope>NUCLEOTIDE SEQUENCE [LARGE SCALE GENOMIC DNA]</scope>
    <source>
        <strain evidence="5 6">GMNB39</strain>
    </source>
</reference>
<dbReference type="Gene3D" id="2.30.30.30">
    <property type="match status" value="1"/>
</dbReference>
<dbReference type="SMART" id="SM00739">
    <property type="entry name" value="KOW"/>
    <property type="match status" value="1"/>
</dbReference>
<dbReference type="HAMAP" id="MF_01326_B">
    <property type="entry name" value="Ribosomal_uL24_B"/>
    <property type="match status" value="1"/>
</dbReference>
<dbReference type="InterPro" id="IPR008991">
    <property type="entry name" value="Translation_prot_SH3-like_sf"/>
</dbReference>
<proteinExistence type="inferred from homology"/>
<dbReference type="EMBL" id="RBNI01001012">
    <property type="protein sequence ID" value="RUP51025.1"/>
    <property type="molecule type" value="Genomic_DNA"/>
</dbReference>
<gene>
    <name evidence="5" type="ORF">BC936DRAFT_136595</name>
</gene>
<dbReference type="InterPro" id="IPR005825">
    <property type="entry name" value="Ribosomal_uL24_CS"/>
</dbReference>
<organism evidence="5 6">
    <name type="scientific">Jimgerdemannia flammicorona</name>
    <dbReference type="NCBI Taxonomy" id="994334"/>
    <lineage>
        <taxon>Eukaryota</taxon>
        <taxon>Fungi</taxon>
        <taxon>Fungi incertae sedis</taxon>
        <taxon>Mucoromycota</taxon>
        <taxon>Mucoromycotina</taxon>
        <taxon>Endogonomycetes</taxon>
        <taxon>Endogonales</taxon>
        <taxon>Endogonaceae</taxon>
        <taxon>Jimgerdemannia</taxon>
    </lineage>
</organism>
<dbReference type="GO" id="GO:0003723">
    <property type="term" value="F:RNA binding"/>
    <property type="evidence" value="ECO:0007669"/>
    <property type="project" value="InterPro"/>
</dbReference>
<dbReference type="GO" id="GO:0006412">
    <property type="term" value="P:translation"/>
    <property type="evidence" value="ECO:0007669"/>
    <property type="project" value="InterPro"/>
</dbReference>
<comment type="caution">
    <text evidence="5">The sequence shown here is derived from an EMBL/GenBank/DDBJ whole genome shotgun (WGS) entry which is preliminary data.</text>
</comment>
<dbReference type="Proteomes" id="UP000268093">
    <property type="component" value="Unassembled WGS sequence"/>
</dbReference>
<keyword evidence="3" id="KW-0687">Ribonucleoprotein</keyword>
<dbReference type="GO" id="GO:0005840">
    <property type="term" value="C:ribosome"/>
    <property type="evidence" value="ECO:0007669"/>
    <property type="project" value="UniProtKB-KW"/>
</dbReference>
<accession>A0A433DJP7</accession>
<dbReference type="GO" id="GO:1990904">
    <property type="term" value="C:ribonucleoprotein complex"/>
    <property type="evidence" value="ECO:0007669"/>
    <property type="project" value="UniProtKB-KW"/>
</dbReference>
<dbReference type="InterPro" id="IPR014722">
    <property type="entry name" value="Rib_uL2_dom2"/>
</dbReference>
<sequence length="238" mass="27587">MFEKEDRSRICDIAGGWGGGRVTAFYLAMHSFKSAGKSTRYATKFRWVQPKDRIKNWKVIKGDEVVVIAGKDKGEKGEVISVQRKTNSVFVKDLKLVKKHIEPTNNQVPQGWAQISHPIHVSNVMLQHPTTKEPVRVDRRKVEVKLPGGRMAFRYRRFVHNTDIEIEKKRLVFKYRTKDEPLCNTPPEVVSEITFKSNLAEPPLPKGVINELRNPYYKFPYRQTKRNVEYQDGVASYE</sequence>
<dbReference type="CDD" id="cd06089">
    <property type="entry name" value="KOW_RPL26"/>
    <property type="match status" value="1"/>
</dbReference>
<dbReference type="InterPro" id="IPR041988">
    <property type="entry name" value="Ribosomal_uL24_KOW"/>
</dbReference>
<evidence type="ECO:0000313" key="5">
    <source>
        <dbReference type="EMBL" id="RUP51025.1"/>
    </source>
</evidence>
<keyword evidence="2" id="KW-0689">Ribosomal protein</keyword>
<feature type="domain" description="KOW" evidence="4">
    <location>
        <begin position="58"/>
        <end position="85"/>
    </location>
</feature>
<dbReference type="NCBIfam" id="TIGR01079">
    <property type="entry name" value="rplX_bact"/>
    <property type="match status" value="1"/>
</dbReference>
<dbReference type="InterPro" id="IPR003256">
    <property type="entry name" value="Ribosomal_uL24"/>
</dbReference>
<dbReference type="SUPFAM" id="SSF50104">
    <property type="entry name" value="Translation proteins SH3-like domain"/>
    <property type="match status" value="1"/>
</dbReference>
<dbReference type="PROSITE" id="PS01108">
    <property type="entry name" value="RIBOSOMAL_L24"/>
    <property type="match status" value="1"/>
</dbReference>
<keyword evidence="6" id="KW-1185">Reference proteome</keyword>
<evidence type="ECO:0000256" key="2">
    <source>
        <dbReference type="ARBA" id="ARBA00022980"/>
    </source>
</evidence>
<protein>
    <submittedName>
        <fullName evidence="5">Translation protein SH3-like domain-containing protein</fullName>
    </submittedName>
</protein>
<evidence type="ECO:0000256" key="3">
    <source>
        <dbReference type="ARBA" id="ARBA00023274"/>
    </source>
</evidence>
<dbReference type="PANTHER" id="PTHR12903">
    <property type="entry name" value="MITOCHONDRIAL RIBOSOMAL PROTEIN L24"/>
    <property type="match status" value="1"/>
</dbReference>
<name>A0A433DJP7_9FUNG</name>
<dbReference type="Pfam" id="PF22682">
    <property type="entry name" value="Ribosomal_uL24m-like"/>
    <property type="match status" value="1"/>
</dbReference>
<dbReference type="GO" id="GO:0003735">
    <property type="term" value="F:structural constituent of ribosome"/>
    <property type="evidence" value="ECO:0007669"/>
    <property type="project" value="InterPro"/>
</dbReference>
<evidence type="ECO:0000313" key="6">
    <source>
        <dbReference type="Proteomes" id="UP000268093"/>
    </source>
</evidence>
<dbReference type="InterPro" id="IPR005824">
    <property type="entry name" value="KOW"/>
</dbReference>
<evidence type="ECO:0000259" key="4">
    <source>
        <dbReference type="SMART" id="SM00739"/>
    </source>
</evidence>